<feature type="compositionally biased region" description="Basic residues" evidence="1">
    <location>
        <begin position="23"/>
        <end position="32"/>
    </location>
</feature>
<feature type="compositionally biased region" description="Polar residues" evidence="1">
    <location>
        <begin position="34"/>
        <end position="47"/>
    </location>
</feature>
<reference evidence="2 3" key="1">
    <citation type="journal article" date="2023" name="Commun. Biol.">
        <title>Genome analysis of Parmales, the sister group of diatoms, reveals the evolutionary specialization of diatoms from phago-mixotrophs to photoautotrophs.</title>
        <authorList>
            <person name="Ban H."/>
            <person name="Sato S."/>
            <person name="Yoshikawa S."/>
            <person name="Yamada K."/>
            <person name="Nakamura Y."/>
            <person name="Ichinomiya M."/>
            <person name="Sato N."/>
            <person name="Blanc-Mathieu R."/>
            <person name="Endo H."/>
            <person name="Kuwata A."/>
            <person name="Ogata H."/>
        </authorList>
    </citation>
    <scope>NUCLEOTIDE SEQUENCE [LARGE SCALE GENOMIC DNA]</scope>
</reference>
<name>A0ABQ6MRC9_9STRA</name>
<protein>
    <submittedName>
        <fullName evidence="2">Uncharacterized protein</fullName>
    </submittedName>
</protein>
<evidence type="ECO:0000256" key="1">
    <source>
        <dbReference type="SAM" id="MobiDB-lite"/>
    </source>
</evidence>
<dbReference type="EMBL" id="BRYB01001667">
    <property type="protein sequence ID" value="GMI30683.1"/>
    <property type="molecule type" value="Genomic_DNA"/>
</dbReference>
<feature type="compositionally biased region" description="Basic and acidic residues" evidence="1">
    <location>
        <begin position="59"/>
        <end position="71"/>
    </location>
</feature>
<dbReference type="InterPro" id="IPR016024">
    <property type="entry name" value="ARM-type_fold"/>
</dbReference>
<gene>
    <name evidence="2" type="ORF">TeGR_g1932</name>
</gene>
<evidence type="ECO:0000313" key="3">
    <source>
        <dbReference type="Proteomes" id="UP001165060"/>
    </source>
</evidence>
<evidence type="ECO:0000313" key="2">
    <source>
        <dbReference type="EMBL" id="GMI30683.1"/>
    </source>
</evidence>
<keyword evidence="3" id="KW-1185">Reference proteome</keyword>
<feature type="region of interest" description="Disordered" evidence="1">
    <location>
        <begin position="1"/>
        <end position="115"/>
    </location>
</feature>
<comment type="caution">
    <text evidence="2">The sequence shown here is derived from an EMBL/GenBank/DDBJ whole genome shotgun (WGS) entry which is preliminary data.</text>
</comment>
<sequence length="852" mass="88961">MAPSAKKQKTASSKKPSGDFKRLKAKVGKRAPQKLSSTATDFRTSSIRMDGQRSLMGHRQAEQKEQRKGYDDAFGQQPSDQQPGASSSSSPPHPPAPAPLHLRPKYTSISSLPPVPNTGSKPLPLLLSLCTSHSSVKTRATLVQALTDFLGNVNQSSDPDFRIDVADLHSPAFTPPLLSLALPVLQATLLDTATSSAAAELLPPLAPPLFRALAGHPGRASLLPHLPSLSSYLLAGLSSLSPAVTLASLQLLAALLERGGEASDFLARPPQIGRILESLQSLRPEALLRRGPWGSGGRYQLSASAVLSLLRACKTDRSRRSVRERLMLDPGAGASTGKPYDDAPLLAAFGSVLGDLIEAGSKKRSAAASAELAAVLSIVSCIYSQIPQPPPPSGKGKANKAAAAFANAASGLLSEAPASPSLQDAALLLLLTPPALALPSSPGTLSAAVATYLSAPPDALSPEVCGSILRSPAPSSESKCAVFTRLSEGGVASLEVATLLFEVLESGVEPGAAAHPGWFARELLKPLYPPPASSSSLPPPPSPQQSELLRVAAESFKGTLRFTLASPPSALLTSVLTLAHAIASRVPAGAPDLHGVYSFIYEAALARLTSPDPLEPETALLLLLTLTSSALFKTVTPQQIVALAKLSRKVPRAWEVLISAAPALPPSLTIQCVLSLLPKKDNKPAVAASMVLAVKRQMGWRALPRAMLLLGDYVGKAPVLWSVEYLSEVRDGGEPELMGEQWIQKNEAFVAGLVEELLLVLEQGGEGGGEGGGEVAGLVTRLFESRAMIDRLVDSVKGRPCCMGSAAVMATAFAEQSVQEDAGANSAKDAFVAFVQASGVVDIQDRVNRVLC</sequence>
<accession>A0ABQ6MRC9</accession>
<feature type="compositionally biased region" description="Low complexity" evidence="1">
    <location>
        <begin position="76"/>
        <end position="90"/>
    </location>
</feature>
<dbReference type="Proteomes" id="UP001165060">
    <property type="component" value="Unassembled WGS sequence"/>
</dbReference>
<organism evidence="2 3">
    <name type="scientific">Tetraparma gracilis</name>
    <dbReference type="NCBI Taxonomy" id="2962635"/>
    <lineage>
        <taxon>Eukaryota</taxon>
        <taxon>Sar</taxon>
        <taxon>Stramenopiles</taxon>
        <taxon>Ochrophyta</taxon>
        <taxon>Bolidophyceae</taxon>
        <taxon>Parmales</taxon>
        <taxon>Triparmaceae</taxon>
        <taxon>Tetraparma</taxon>
    </lineage>
</organism>
<dbReference type="SUPFAM" id="SSF48371">
    <property type="entry name" value="ARM repeat"/>
    <property type="match status" value="1"/>
</dbReference>
<proteinExistence type="predicted"/>
<feature type="compositionally biased region" description="Low complexity" evidence="1">
    <location>
        <begin position="1"/>
        <end position="15"/>
    </location>
</feature>